<organism evidence="2 3">
    <name type="scientific">Natronococcus jeotgali DSM 18795</name>
    <dbReference type="NCBI Taxonomy" id="1227498"/>
    <lineage>
        <taxon>Archaea</taxon>
        <taxon>Methanobacteriati</taxon>
        <taxon>Methanobacteriota</taxon>
        <taxon>Stenosarchaea group</taxon>
        <taxon>Halobacteria</taxon>
        <taxon>Halobacteriales</taxon>
        <taxon>Natrialbaceae</taxon>
        <taxon>Natronococcus</taxon>
    </lineage>
</organism>
<dbReference type="InterPro" id="IPR055768">
    <property type="entry name" value="DUF7344"/>
</dbReference>
<feature type="domain" description="DUF7344" evidence="1">
    <location>
        <begin position="16"/>
        <end position="92"/>
    </location>
</feature>
<accession>L9XW07</accession>
<sequence length="109" mass="12209">MSRTDANDGLPSGTWRLLADPRRRYLLESLQPGAPTTLSALAEEIAARERGEPAGTIDRTVRRRIEIALVHNHLPRLADRGVIAYDPTTDRVVLTADRETRRLLEASLR</sequence>
<dbReference type="EMBL" id="AOIA01000020">
    <property type="protein sequence ID" value="ELY65950.1"/>
    <property type="molecule type" value="Genomic_DNA"/>
</dbReference>
<dbReference type="AlphaFoldDB" id="L9XW07"/>
<dbReference type="STRING" id="1227498.C492_02052"/>
<evidence type="ECO:0000313" key="3">
    <source>
        <dbReference type="Proteomes" id="UP000011531"/>
    </source>
</evidence>
<evidence type="ECO:0000259" key="1">
    <source>
        <dbReference type="Pfam" id="PF24035"/>
    </source>
</evidence>
<dbReference type="InterPro" id="IPR036388">
    <property type="entry name" value="WH-like_DNA-bd_sf"/>
</dbReference>
<gene>
    <name evidence="2" type="ORF">C492_02052</name>
</gene>
<reference evidence="2 3" key="1">
    <citation type="journal article" date="2014" name="PLoS Genet.">
        <title>Phylogenetically driven sequencing of extremely halophilic archaea reveals strategies for static and dynamic osmo-response.</title>
        <authorList>
            <person name="Becker E.A."/>
            <person name="Seitzer P.M."/>
            <person name="Tritt A."/>
            <person name="Larsen D."/>
            <person name="Krusor M."/>
            <person name="Yao A.I."/>
            <person name="Wu D."/>
            <person name="Madern D."/>
            <person name="Eisen J.A."/>
            <person name="Darling A.E."/>
            <person name="Facciotti M.T."/>
        </authorList>
    </citation>
    <scope>NUCLEOTIDE SEQUENCE [LARGE SCALE GENOMIC DNA]</scope>
    <source>
        <strain evidence="2 3">DSM 18795</strain>
    </source>
</reference>
<dbReference type="Proteomes" id="UP000011531">
    <property type="component" value="Unassembled WGS sequence"/>
</dbReference>
<dbReference type="OrthoDB" id="200487at2157"/>
<protein>
    <recommendedName>
        <fullName evidence="1">DUF7344 domain-containing protein</fullName>
    </recommendedName>
</protein>
<dbReference type="Pfam" id="PF24035">
    <property type="entry name" value="DUF7344"/>
    <property type="match status" value="1"/>
</dbReference>
<proteinExistence type="predicted"/>
<comment type="caution">
    <text evidence="2">The sequence shown here is derived from an EMBL/GenBank/DDBJ whole genome shotgun (WGS) entry which is preliminary data.</text>
</comment>
<keyword evidence="3" id="KW-1185">Reference proteome</keyword>
<dbReference type="RefSeq" id="WP_008420021.1">
    <property type="nucleotide sequence ID" value="NZ_AOIA01000020.1"/>
</dbReference>
<dbReference type="Gene3D" id="1.10.10.10">
    <property type="entry name" value="Winged helix-like DNA-binding domain superfamily/Winged helix DNA-binding domain"/>
    <property type="match status" value="1"/>
</dbReference>
<name>L9XW07_9EURY</name>
<evidence type="ECO:0000313" key="2">
    <source>
        <dbReference type="EMBL" id="ELY65950.1"/>
    </source>
</evidence>